<protein>
    <submittedName>
        <fullName evidence="1">Uncharacterized protein</fullName>
    </submittedName>
</protein>
<keyword evidence="2" id="KW-1185">Reference proteome</keyword>
<dbReference type="AlphaFoldDB" id="A0A8T4IZS6"/>
<organism evidence="1 2">
    <name type="scientific">Streptomyces daliensis</name>
    <dbReference type="NCBI Taxonomy" id="299421"/>
    <lineage>
        <taxon>Bacteria</taxon>
        <taxon>Bacillati</taxon>
        <taxon>Actinomycetota</taxon>
        <taxon>Actinomycetes</taxon>
        <taxon>Kitasatosporales</taxon>
        <taxon>Streptomycetaceae</taxon>
        <taxon>Streptomyces</taxon>
    </lineage>
</organism>
<reference evidence="1" key="1">
    <citation type="submission" date="2021-04" db="EMBL/GenBank/DDBJ databases">
        <title>Sequencing of actinobacteria type strains.</title>
        <authorList>
            <person name="Nguyen G.-S."/>
            <person name="Wentzel A."/>
        </authorList>
    </citation>
    <scope>NUCLEOTIDE SEQUENCE</scope>
    <source>
        <strain evidence="1">DSM 42095</strain>
    </source>
</reference>
<comment type="caution">
    <text evidence="1">The sequence shown here is derived from an EMBL/GenBank/DDBJ whole genome shotgun (WGS) entry which is preliminary data.</text>
</comment>
<dbReference type="EMBL" id="JAGSMN010000384">
    <property type="protein sequence ID" value="MBR7674784.1"/>
    <property type="molecule type" value="Genomic_DNA"/>
</dbReference>
<sequence length="71" mass="7562">MKIKFVGGTTGQGGSPRLYRDEESGDFLVQGYEVSDPVDLAQMKIPGGETVVRVPASLFNYVPKDGVNGVS</sequence>
<dbReference type="Proteomes" id="UP000675554">
    <property type="component" value="Unassembled WGS sequence"/>
</dbReference>
<evidence type="ECO:0000313" key="1">
    <source>
        <dbReference type="EMBL" id="MBR7674784.1"/>
    </source>
</evidence>
<name>A0A8T4IZS6_9ACTN</name>
<evidence type="ECO:0000313" key="2">
    <source>
        <dbReference type="Proteomes" id="UP000675554"/>
    </source>
</evidence>
<proteinExistence type="predicted"/>
<gene>
    <name evidence="1" type="ORF">KDA82_17505</name>
</gene>
<accession>A0A8T4IZS6</accession>